<feature type="region of interest" description="Disordered" evidence="9">
    <location>
        <begin position="247"/>
        <end position="318"/>
    </location>
</feature>
<feature type="domain" description="G-protein coupled receptors family 1 profile" evidence="11">
    <location>
        <begin position="41"/>
        <end position="382"/>
    </location>
</feature>
<comment type="subcellular location">
    <subcellularLocation>
        <location evidence="1">Cell membrane</location>
        <topology evidence="1">Multi-pass membrane protein</topology>
    </subcellularLocation>
</comment>
<evidence type="ECO:0000259" key="11">
    <source>
        <dbReference type="PROSITE" id="PS50262"/>
    </source>
</evidence>
<keyword evidence="5" id="KW-0297">G-protein coupled receptor</keyword>
<dbReference type="GO" id="GO:0007218">
    <property type="term" value="P:neuropeptide signaling pathway"/>
    <property type="evidence" value="ECO:0007669"/>
    <property type="project" value="TreeGrafter"/>
</dbReference>
<feature type="transmembrane region" description="Helical" evidence="10">
    <location>
        <begin position="324"/>
        <end position="345"/>
    </location>
</feature>
<feature type="transmembrane region" description="Helical" evidence="10">
    <location>
        <begin position="98"/>
        <end position="119"/>
    </location>
</feature>
<dbReference type="PANTHER" id="PTHR24230">
    <property type="entry name" value="G-PROTEIN COUPLED RECEPTOR"/>
    <property type="match status" value="1"/>
</dbReference>
<accession>A0A913ZRR6</accession>
<dbReference type="AlphaFoldDB" id="A0A913ZRR6"/>
<dbReference type="RefSeq" id="XP_038054089.1">
    <property type="nucleotide sequence ID" value="XM_038198161.1"/>
</dbReference>
<feature type="transmembrane region" description="Helical" evidence="10">
    <location>
        <begin position="170"/>
        <end position="190"/>
    </location>
</feature>
<dbReference type="Proteomes" id="UP000887568">
    <property type="component" value="Unplaced"/>
</dbReference>
<dbReference type="PROSITE" id="PS50262">
    <property type="entry name" value="G_PROTEIN_RECEP_F1_2"/>
    <property type="match status" value="1"/>
</dbReference>
<dbReference type="Gene3D" id="1.20.1070.10">
    <property type="entry name" value="Rhodopsin 7-helix transmembrane proteins"/>
    <property type="match status" value="1"/>
</dbReference>
<evidence type="ECO:0000256" key="6">
    <source>
        <dbReference type="ARBA" id="ARBA00023136"/>
    </source>
</evidence>
<evidence type="ECO:0000256" key="9">
    <source>
        <dbReference type="SAM" id="MobiDB-lite"/>
    </source>
</evidence>
<evidence type="ECO:0000256" key="7">
    <source>
        <dbReference type="ARBA" id="ARBA00023170"/>
    </source>
</evidence>
<evidence type="ECO:0000256" key="10">
    <source>
        <dbReference type="SAM" id="Phobius"/>
    </source>
</evidence>
<reference evidence="12" key="1">
    <citation type="submission" date="2022-11" db="UniProtKB">
        <authorList>
            <consortium name="EnsemblMetazoa"/>
        </authorList>
    </citation>
    <scope>IDENTIFICATION</scope>
</reference>
<keyword evidence="13" id="KW-1185">Reference proteome</keyword>
<dbReference type="SUPFAM" id="SSF81321">
    <property type="entry name" value="Family A G protein-coupled receptor-like"/>
    <property type="match status" value="1"/>
</dbReference>
<protein>
    <recommendedName>
        <fullName evidence="11">G-protein coupled receptors family 1 profile domain-containing protein</fullName>
    </recommendedName>
</protein>
<organism evidence="12 13">
    <name type="scientific">Patiria miniata</name>
    <name type="common">Bat star</name>
    <name type="synonym">Asterina miniata</name>
    <dbReference type="NCBI Taxonomy" id="46514"/>
    <lineage>
        <taxon>Eukaryota</taxon>
        <taxon>Metazoa</taxon>
        <taxon>Echinodermata</taxon>
        <taxon>Eleutherozoa</taxon>
        <taxon>Asterozoa</taxon>
        <taxon>Asteroidea</taxon>
        <taxon>Valvatacea</taxon>
        <taxon>Valvatida</taxon>
        <taxon>Asterinidae</taxon>
        <taxon>Patiria</taxon>
    </lineage>
</organism>
<evidence type="ECO:0000313" key="13">
    <source>
        <dbReference type="Proteomes" id="UP000887568"/>
    </source>
</evidence>
<dbReference type="Pfam" id="PF00001">
    <property type="entry name" value="7tm_1"/>
    <property type="match status" value="1"/>
</dbReference>
<feature type="compositionally biased region" description="Polar residues" evidence="9">
    <location>
        <begin position="247"/>
        <end position="256"/>
    </location>
</feature>
<sequence>MQRSGASRRSFGGFVVDMEDSAFYIFSLVLCALCMVFGIPGNCLILRVYWDKRRKSSTHILILGLAWADLFSCVFLSLRIASYVTFIVGKKPGEVLTFLHFFLQTAVASSVTLTGVIAFDRYDCVCRSYRRLFSTKRAKIAFCCSVTYCAAINIPFIVSIYRNSDASTVALYSFQSLCYISALTMIVLCYSKVYKTIRRHVQVGVWASTSGDRTNPTLQYESASSPRPASPHRQGLEMISVSHSVANNPGVSSSSEPMAWKSPSKSDPELAVETHRKERSTDGRGTAQSSHLTNQAVTGNSRRNSRLDQRPGGTSSLQRKTTRMLLLTSVAFLIAWLPYWLWVVLSLLDTFSTLKVHKGVLLVLARIKPSIYINNAINPLLYGLANRRFRQDCKQVLKKMF</sequence>
<dbReference type="EnsemblMetazoa" id="XM_038198161.1">
    <property type="protein sequence ID" value="XP_038054089.1"/>
    <property type="gene ID" value="LOC119726457"/>
</dbReference>
<dbReference type="OrthoDB" id="6157309at2759"/>
<keyword evidence="7" id="KW-0675">Receptor</keyword>
<evidence type="ECO:0000313" key="12">
    <source>
        <dbReference type="EnsemblMetazoa" id="XP_038054089.1"/>
    </source>
</evidence>
<keyword evidence="3 10" id="KW-0812">Transmembrane</keyword>
<dbReference type="PRINTS" id="PR00237">
    <property type="entry name" value="GPCRRHODOPSN"/>
</dbReference>
<dbReference type="GeneID" id="119726457"/>
<keyword evidence="2" id="KW-1003">Cell membrane</keyword>
<name>A0A913ZRR6_PATMI</name>
<feature type="compositionally biased region" description="Polar residues" evidence="9">
    <location>
        <begin position="286"/>
        <end position="302"/>
    </location>
</feature>
<evidence type="ECO:0000256" key="1">
    <source>
        <dbReference type="ARBA" id="ARBA00004651"/>
    </source>
</evidence>
<feature type="transmembrane region" description="Helical" evidence="10">
    <location>
        <begin position="58"/>
        <end position="78"/>
    </location>
</feature>
<evidence type="ECO:0000256" key="8">
    <source>
        <dbReference type="ARBA" id="ARBA00023224"/>
    </source>
</evidence>
<keyword evidence="8" id="KW-0807">Transducer</keyword>
<dbReference type="OMA" id="WIWTILE"/>
<evidence type="ECO:0000256" key="2">
    <source>
        <dbReference type="ARBA" id="ARBA00022475"/>
    </source>
</evidence>
<evidence type="ECO:0000256" key="4">
    <source>
        <dbReference type="ARBA" id="ARBA00022989"/>
    </source>
</evidence>
<dbReference type="CDD" id="cd00637">
    <property type="entry name" value="7tm_classA_rhodopsin-like"/>
    <property type="match status" value="1"/>
</dbReference>
<feature type="transmembrane region" description="Helical" evidence="10">
    <location>
        <begin position="140"/>
        <end position="158"/>
    </location>
</feature>
<feature type="transmembrane region" description="Helical" evidence="10">
    <location>
        <begin position="22"/>
        <end position="46"/>
    </location>
</feature>
<dbReference type="InterPro" id="IPR017452">
    <property type="entry name" value="GPCR_Rhodpsn_7TM"/>
</dbReference>
<keyword evidence="4 10" id="KW-1133">Transmembrane helix</keyword>
<proteinExistence type="predicted"/>
<dbReference type="InterPro" id="IPR000276">
    <property type="entry name" value="GPCR_Rhodpsn"/>
</dbReference>
<keyword evidence="6 10" id="KW-0472">Membrane</keyword>
<dbReference type="PANTHER" id="PTHR24230:SF0">
    <property type="entry name" value="G-PROTEIN COUPLED RECEPTORS FAMILY 1 PROFILE DOMAIN-CONTAINING PROTEIN"/>
    <property type="match status" value="1"/>
</dbReference>
<evidence type="ECO:0000256" key="3">
    <source>
        <dbReference type="ARBA" id="ARBA00022692"/>
    </source>
</evidence>
<dbReference type="GO" id="GO:0005886">
    <property type="term" value="C:plasma membrane"/>
    <property type="evidence" value="ECO:0007669"/>
    <property type="project" value="UniProtKB-SubCell"/>
</dbReference>
<evidence type="ECO:0000256" key="5">
    <source>
        <dbReference type="ARBA" id="ARBA00023040"/>
    </source>
</evidence>
<dbReference type="GO" id="GO:0008528">
    <property type="term" value="F:G protein-coupled peptide receptor activity"/>
    <property type="evidence" value="ECO:0007669"/>
    <property type="project" value="TreeGrafter"/>
</dbReference>
<feature type="compositionally biased region" description="Basic and acidic residues" evidence="9">
    <location>
        <begin position="264"/>
        <end position="282"/>
    </location>
</feature>